<dbReference type="EMBL" id="UINC01141526">
    <property type="protein sequence ID" value="SVD29312.1"/>
    <property type="molecule type" value="Genomic_DNA"/>
</dbReference>
<reference evidence="1" key="1">
    <citation type="submission" date="2018-05" db="EMBL/GenBank/DDBJ databases">
        <authorList>
            <person name="Lanie J.A."/>
            <person name="Ng W.-L."/>
            <person name="Kazmierczak K.M."/>
            <person name="Andrzejewski T.M."/>
            <person name="Davidsen T.M."/>
            <person name="Wayne K.J."/>
            <person name="Tettelin H."/>
            <person name="Glass J.I."/>
            <person name="Rusch D."/>
            <person name="Podicherti R."/>
            <person name="Tsui H.-C.T."/>
            <person name="Winkler M.E."/>
        </authorList>
    </citation>
    <scope>NUCLEOTIDE SEQUENCE</scope>
</reference>
<dbReference type="AlphaFoldDB" id="A0A382U5Q4"/>
<organism evidence="1">
    <name type="scientific">marine metagenome</name>
    <dbReference type="NCBI Taxonomy" id="408172"/>
    <lineage>
        <taxon>unclassified sequences</taxon>
        <taxon>metagenomes</taxon>
        <taxon>ecological metagenomes</taxon>
    </lineage>
</organism>
<protein>
    <submittedName>
        <fullName evidence="1">Uncharacterized protein</fullName>
    </submittedName>
</protein>
<gene>
    <name evidence="1" type="ORF">METZ01_LOCUS382166</name>
</gene>
<proteinExistence type="predicted"/>
<sequence length="79" mass="9272">MDTQIDPNPSKTPNTLIPLPTFKKSGRCPLEPYHLLFHHKESLVESGAFIKFGKRWLVDEFKFFDWLREHGEKGSHHIL</sequence>
<evidence type="ECO:0000313" key="1">
    <source>
        <dbReference type="EMBL" id="SVD29312.1"/>
    </source>
</evidence>
<name>A0A382U5Q4_9ZZZZ</name>
<accession>A0A382U5Q4</accession>